<organism evidence="1">
    <name type="scientific">Populus trichocarpa</name>
    <name type="common">Western balsam poplar</name>
    <name type="synonym">Populus balsamifera subsp. trichocarpa</name>
    <dbReference type="NCBI Taxonomy" id="3694"/>
    <lineage>
        <taxon>Eukaryota</taxon>
        <taxon>Viridiplantae</taxon>
        <taxon>Streptophyta</taxon>
        <taxon>Embryophyta</taxon>
        <taxon>Tracheophyta</taxon>
        <taxon>Spermatophyta</taxon>
        <taxon>Magnoliopsida</taxon>
        <taxon>eudicotyledons</taxon>
        <taxon>Gunneridae</taxon>
        <taxon>Pentapetalae</taxon>
        <taxon>rosids</taxon>
        <taxon>fabids</taxon>
        <taxon>Malpighiales</taxon>
        <taxon>Salicaceae</taxon>
        <taxon>Saliceae</taxon>
        <taxon>Populus</taxon>
    </lineage>
</organism>
<reference evidence="1" key="2">
    <citation type="submission" date="2017-07" db="EMBL/GenBank/DDBJ databases">
        <title>WGS assembly of Populus trichocarpa.</title>
        <authorList>
            <person name="Tuskan G."/>
            <person name="Difazio S."/>
            <person name="Jansson S."/>
            <person name="Bohlmann J."/>
            <person name="Grigoriev I."/>
            <person name="Hellsten U."/>
            <person name="Putnam N."/>
            <person name="Ralph S."/>
            <person name="Rombauts S."/>
            <person name="Salamov A."/>
            <person name="Schein J."/>
            <person name="Sterck L."/>
            <person name="Aerts A."/>
            <person name="Bhalerao R."/>
            <person name="Bhalerao R."/>
            <person name="Blaudez D."/>
            <person name="Boerjan W."/>
            <person name="Brun A."/>
            <person name="Brunner A."/>
            <person name="Busov V."/>
            <person name="Campbell M."/>
            <person name="Carlson J."/>
            <person name="Chalot M."/>
            <person name="Chapman J."/>
            <person name="Chen G."/>
            <person name="Cooper D."/>
            <person name="Coutinho P."/>
            <person name="Couturier J."/>
            <person name="Covert S."/>
            <person name="Cronk Q."/>
            <person name="Cunningham R."/>
            <person name="Davis J."/>
            <person name="Degroeve S."/>
            <person name="Dejardin A."/>
            <person name="Depamphilis C."/>
            <person name="Detter J."/>
            <person name="Dirks B."/>
            <person name="Dubchak I."/>
            <person name="Duplessis S."/>
            <person name="Ehlting J."/>
            <person name="Ellis B."/>
            <person name="Gendler K."/>
            <person name="Goodstein D."/>
            <person name="Gribskov M."/>
            <person name="Grimwood J."/>
            <person name="Groover A."/>
            <person name="Gunter L."/>
            <person name="Hamberger B."/>
            <person name="Heinze B."/>
            <person name="Helariutta Y."/>
            <person name="Henrissat B."/>
            <person name="Holligan D."/>
            <person name="Holt R."/>
            <person name="Huang W."/>
            <person name="Islam-Faridi N."/>
            <person name="Jones S."/>
            <person name="Jones-Rhoades M."/>
            <person name="Jorgensen R."/>
            <person name="Joshi C."/>
            <person name="Kangasjarvi J."/>
            <person name="Karlsson J."/>
            <person name="Kelleher C."/>
            <person name="Kirkpatrick R."/>
            <person name="Kirst M."/>
            <person name="Kohler A."/>
            <person name="Kalluri U."/>
            <person name="Larimer F."/>
            <person name="Leebens-Mack J."/>
            <person name="Leple J."/>
            <person name="Locascio P."/>
            <person name="Lou Y."/>
            <person name="Lucas S."/>
            <person name="Martin F."/>
            <person name="Montanini B."/>
            <person name="Napoli C."/>
            <person name="Nelson D."/>
            <person name="Nelson C."/>
            <person name="Nieminen K."/>
            <person name="Nilsson O."/>
            <person name="Pereda V."/>
            <person name="Peter G."/>
            <person name="Philippe R."/>
            <person name="Pilate G."/>
            <person name="Poliakov A."/>
            <person name="Razumovskaya J."/>
            <person name="Richardson P."/>
            <person name="Rinaldi C."/>
            <person name="Ritland K."/>
            <person name="Rouze P."/>
            <person name="Ryaboy D."/>
            <person name="Schmutz J."/>
            <person name="Schrader J."/>
            <person name="Segerman B."/>
            <person name="Shin H."/>
            <person name="Siddiqui A."/>
            <person name="Sterky F."/>
            <person name="Terry A."/>
            <person name="Tsai C."/>
            <person name="Uberbacher E."/>
            <person name="Unneberg P."/>
            <person name="Vahala J."/>
            <person name="Wall K."/>
            <person name="Wessler S."/>
            <person name="Yang G."/>
            <person name="Yin T."/>
            <person name="Douglas C."/>
            <person name="Marra M."/>
            <person name="Sandberg G."/>
            <person name="Van De Peer Y."/>
            <person name="Rokhsar D."/>
        </authorList>
    </citation>
    <scope>NUCLEOTIDE SEQUENCE</scope>
    <source>
        <strain evidence="1">Nisqually-1</strain>
    </source>
</reference>
<evidence type="ECO:0000313" key="1">
    <source>
        <dbReference type="EMBL" id="PNS22086.1"/>
    </source>
</evidence>
<name>A0A2K1R472_POPTR</name>
<dbReference type="InParanoid" id="A0A2K1R472"/>
<gene>
    <name evidence="1" type="ORF">POPTR_T173500</name>
</gene>
<reference evidence="1" key="1">
    <citation type="journal article" date="2006" name="Science">
        <title>The genome of black cottonwood, Populus trichocarpa (Torr. &amp; Gray).</title>
        <authorList>
            <person name="Tuskan G.A."/>
            <person name="Difazio S."/>
            <person name="Jansson S."/>
            <person name="Bohlmann J."/>
            <person name="Grigoriev I."/>
            <person name="Hellsten U."/>
            <person name="Putnam N."/>
            <person name="Ralph S."/>
            <person name="Rombauts S."/>
            <person name="Salamov A."/>
            <person name="Schein J."/>
            <person name="Sterck L."/>
            <person name="Aerts A."/>
            <person name="Bhalerao R.R."/>
            <person name="Bhalerao R.P."/>
            <person name="Blaudez D."/>
            <person name="Boerjan W."/>
            <person name="Brun A."/>
            <person name="Brunner A."/>
            <person name="Busov V."/>
            <person name="Campbell M."/>
            <person name="Carlson J."/>
            <person name="Chalot M."/>
            <person name="Chapman J."/>
            <person name="Chen G.L."/>
            <person name="Cooper D."/>
            <person name="Coutinho P.M."/>
            <person name="Couturier J."/>
            <person name="Covert S."/>
            <person name="Cronk Q."/>
            <person name="Cunningham R."/>
            <person name="Davis J."/>
            <person name="Degroeve S."/>
            <person name="Dejardin A."/>
            <person name="Depamphilis C."/>
            <person name="Detter J."/>
            <person name="Dirks B."/>
            <person name="Dubchak I."/>
            <person name="Duplessis S."/>
            <person name="Ehlting J."/>
            <person name="Ellis B."/>
            <person name="Gendler K."/>
            <person name="Goodstein D."/>
            <person name="Gribskov M."/>
            <person name="Grimwood J."/>
            <person name="Groover A."/>
            <person name="Gunter L."/>
            <person name="Hamberger B."/>
            <person name="Heinze B."/>
            <person name="Helariutta Y."/>
            <person name="Henrissat B."/>
            <person name="Holligan D."/>
            <person name="Holt R."/>
            <person name="Huang W."/>
            <person name="Islam-Faridi N."/>
            <person name="Jones S."/>
            <person name="Jones-Rhoades M."/>
            <person name="Jorgensen R."/>
            <person name="Joshi C."/>
            <person name="Kangasjarvi J."/>
            <person name="Karlsson J."/>
            <person name="Kelleher C."/>
            <person name="Kirkpatrick R."/>
            <person name="Kirst M."/>
            <person name="Kohler A."/>
            <person name="Kalluri U."/>
            <person name="Larimer F."/>
            <person name="Leebens-Mack J."/>
            <person name="Leple J.C."/>
            <person name="Locascio P."/>
            <person name="Lou Y."/>
            <person name="Lucas S."/>
            <person name="Martin F."/>
            <person name="Montanini B."/>
            <person name="Napoli C."/>
            <person name="Nelson D.R."/>
            <person name="Nelson C."/>
            <person name="Nieminen K."/>
            <person name="Nilsson O."/>
            <person name="Pereda V."/>
            <person name="Peter G."/>
            <person name="Philippe R."/>
            <person name="Pilate G."/>
            <person name="Poliakov A."/>
            <person name="Razumovskaya J."/>
            <person name="Richardson P."/>
            <person name="Rinaldi C."/>
            <person name="Ritland K."/>
            <person name="Rouze P."/>
            <person name="Ryaboy D."/>
            <person name="Schmutz J."/>
            <person name="Schrader J."/>
            <person name="Segerman B."/>
            <person name="Shin H."/>
            <person name="Siddiqui A."/>
            <person name="Sterky F."/>
            <person name="Terry A."/>
            <person name="Tsai C.J."/>
            <person name="Uberbacher E."/>
            <person name="Unneberg P."/>
            <person name="Vahala J."/>
            <person name="Wall K."/>
            <person name="Wessler S."/>
            <person name="Yang G."/>
            <person name="Yin T."/>
            <person name="Douglas C."/>
            <person name="Marra M."/>
            <person name="Sandberg G."/>
            <person name="Van de Peer Y."/>
            <person name="Rokhsar D."/>
        </authorList>
    </citation>
    <scope>NUCLEOTIDE SEQUENCE [LARGE SCALE GENOMIC DNA]</scope>
    <source>
        <strain evidence="1">Nisqually-1</strain>
    </source>
</reference>
<sequence length="106" mass="12596">MKPSLQMFNMSLATSPMLYFLFLRSTCWNLRKTISIQNNYEKKLDRNKRLNFNTISTITVLAFQTSSQNFNITSCKIYVKDKITHLISLHYQQKQKQKQVFPIKLI</sequence>
<dbReference type="AlphaFoldDB" id="A0A2K1R472"/>
<proteinExistence type="predicted"/>
<dbReference type="EMBL" id="KZ623798">
    <property type="protein sequence ID" value="PNS22086.1"/>
    <property type="molecule type" value="Genomic_DNA"/>
</dbReference>
<protein>
    <submittedName>
        <fullName evidence="1">Uncharacterized protein</fullName>
    </submittedName>
</protein>
<accession>A0A2K1R472</accession>